<keyword evidence="1" id="KW-0472">Membrane</keyword>
<feature type="transmembrane region" description="Helical" evidence="1">
    <location>
        <begin position="44"/>
        <end position="68"/>
    </location>
</feature>
<name>A0A6A6RSR0_9PLEO</name>
<evidence type="ECO:0000313" key="3">
    <source>
        <dbReference type="Proteomes" id="UP000799753"/>
    </source>
</evidence>
<dbReference type="OrthoDB" id="3210850at2759"/>
<evidence type="ECO:0008006" key="4">
    <source>
        <dbReference type="Google" id="ProtNLM"/>
    </source>
</evidence>
<proteinExistence type="predicted"/>
<feature type="transmembrane region" description="Helical" evidence="1">
    <location>
        <begin position="12"/>
        <end position="32"/>
    </location>
</feature>
<dbReference type="EMBL" id="MU006789">
    <property type="protein sequence ID" value="KAF2638526.1"/>
    <property type="molecule type" value="Genomic_DNA"/>
</dbReference>
<keyword evidence="1" id="KW-1133">Transmembrane helix</keyword>
<evidence type="ECO:0000313" key="2">
    <source>
        <dbReference type="EMBL" id="KAF2638526.1"/>
    </source>
</evidence>
<reference evidence="2" key="1">
    <citation type="journal article" date="2020" name="Stud. Mycol.">
        <title>101 Dothideomycetes genomes: a test case for predicting lifestyles and emergence of pathogens.</title>
        <authorList>
            <person name="Haridas S."/>
            <person name="Albert R."/>
            <person name="Binder M."/>
            <person name="Bloem J."/>
            <person name="Labutti K."/>
            <person name="Salamov A."/>
            <person name="Andreopoulos B."/>
            <person name="Baker S."/>
            <person name="Barry K."/>
            <person name="Bills G."/>
            <person name="Bluhm B."/>
            <person name="Cannon C."/>
            <person name="Castanera R."/>
            <person name="Culley D."/>
            <person name="Daum C."/>
            <person name="Ezra D."/>
            <person name="Gonzalez J."/>
            <person name="Henrissat B."/>
            <person name="Kuo A."/>
            <person name="Liang C."/>
            <person name="Lipzen A."/>
            <person name="Lutzoni F."/>
            <person name="Magnuson J."/>
            <person name="Mondo S."/>
            <person name="Nolan M."/>
            <person name="Ohm R."/>
            <person name="Pangilinan J."/>
            <person name="Park H.-J."/>
            <person name="Ramirez L."/>
            <person name="Alfaro M."/>
            <person name="Sun H."/>
            <person name="Tritt A."/>
            <person name="Yoshinaga Y."/>
            <person name="Zwiers L.-H."/>
            <person name="Turgeon B."/>
            <person name="Goodwin S."/>
            <person name="Spatafora J."/>
            <person name="Crous P."/>
            <person name="Grigoriev I."/>
        </authorList>
    </citation>
    <scope>NUCLEOTIDE SEQUENCE</scope>
    <source>
        <strain evidence="2">CBS 473.64</strain>
    </source>
</reference>
<feature type="transmembrane region" description="Helical" evidence="1">
    <location>
        <begin position="119"/>
        <end position="137"/>
    </location>
</feature>
<dbReference type="Proteomes" id="UP000799753">
    <property type="component" value="Unassembled WGS sequence"/>
</dbReference>
<feature type="transmembrane region" description="Helical" evidence="1">
    <location>
        <begin position="157"/>
        <end position="184"/>
    </location>
</feature>
<dbReference type="PANTHER" id="PTHR38848">
    <property type="entry name" value="G-PROTEIN COUPLED RECEPTORS FAMILY 3 PROFILE DOMAIN-CONTAINING PROTEIN"/>
    <property type="match status" value="1"/>
</dbReference>
<feature type="non-terminal residue" evidence="2">
    <location>
        <position position="1"/>
    </location>
</feature>
<protein>
    <recommendedName>
        <fullName evidence="4">G-protein coupled receptors family 1 profile domain-containing protein</fullName>
    </recommendedName>
</protein>
<keyword evidence="1" id="KW-0812">Transmembrane</keyword>
<dbReference type="PANTHER" id="PTHR38848:SF3">
    <property type="entry name" value="G-PROTEIN COUPLED RECEPTORS FAMILY 3 PROFILE DOMAIN-CONTAINING PROTEIN"/>
    <property type="match status" value="1"/>
</dbReference>
<organism evidence="2 3">
    <name type="scientific">Massarina eburnea CBS 473.64</name>
    <dbReference type="NCBI Taxonomy" id="1395130"/>
    <lineage>
        <taxon>Eukaryota</taxon>
        <taxon>Fungi</taxon>
        <taxon>Dikarya</taxon>
        <taxon>Ascomycota</taxon>
        <taxon>Pezizomycotina</taxon>
        <taxon>Dothideomycetes</taxon>
        <taxon>Pleosporomycetidae</taxon>
        <taxon>Pleosporales</taxon>
        <taxon>Massarineae</taxon>
        <taxon>Massarinaceae</taxon>
        <taxon>Massarina</taxon>
    </lineage>
</organism>
<accession>A0A6A6RSR0</accession>
<feature type="non-terminal residue" evidence="2">
    <location>
        <position position="285"/>
    </location>
</feature>
<evidence type="ECO:0000256" key="1">
    <source>
        <dbReference type="SAM" id="Phobius"/>
    </source>
</evidence>
<dbReference type="AlphaFoldDB" id="A0A6A6RSR0"/>
<sequence length="285" mass="31671">DVVMGQRPPVRTLVVALCLAYMFLLALGQAGLRYGRMNRRPTQFMEMLILVQFFVGVSYIASVALLEAGLGLATDRQCHVAIRTCIGMYSSGKIALYLFFIERVHVVRAPLVRRFRDRVWIIGVLMTVLGLGGITGYELVSPHAVLSHADGYCRIGVASDAAICIITMDTLIGTLLTAIFIGILRPSLRSTAIRPEAGMDRRRGSSIMPIIRQKKRSTEVSARQHLKVMLWRNIIGSCVILANTLINNIIFLTWKYAMRSHVCLLTCLTDIVVSIMVTNWLTMGS</sequence>
<feature type="transmembrane region" description="Helical" evidence="1">
    <location>
        <begin position="230"/>
        <end position="252"/>
    </location>
</feature>
<feature type="transmembrane region" description="Helical" evidence="1">
    <location>
        <begin position="80"/>
        <end position="99"/>
    </location>
</feature>
<gene>
    <name evidence="2" type="ORF">P280DRAFT_367887</name>
</gene>
<feature type="transmembrane region" description="Helical" evidence="1">
    <location>
        <begin position="258"/>
        <end position="281"/>
    </location>
</feature>
<keyword evidence="3" id="KW-1185">Reference proteome</keyword>